<evidence type="ECO:0000256" key="3">
    <source>
        <dbReference type="ARBA" id="ARBA00022552"/>
    </source>
</evidence>
<comment type="caution">
    <text evidence="11">The sequence shown here is derived from an EMBL/GenBank/DDBJ whole genome shotgun (WGS) entry which is preliminary data.</text>
</comment>
<dbReference type="SUPFAM" id="SSF50998">
    <property type="entry name" value="Quinoprotein alcohol dehydrogenase-like"/>
    <property type="match status" value="1"/>
</dbReference>
<evidence type="ECO:0000256" key="5">
    <source>
        <dbReference type="ARBA" id="ARBA00022737"/>
    </source>
</evidence>
<feature type="region of interest" description="Disordered" evidence="9">
    <location>
        <begin position="936"/>
        <end position="997"/>
    </location>
</feature>
<dbReference type="GO" id="GO:0045943">
    <property type="term" value="P:positive regulation of transcription by RNA polymerase I"/>
    <property type="evidence" value="ECO:0007669"/>
    <property type="project" value="InterPro"/>
</dbReference>
<evidence type="ECO:0000256" key="9">
    <source>
        <dbReference type="SAM" id="MobiDB-lite"/>
    </source>
</evidence>
<dbReference type="EMBL" id="SGPM01000006">
    <property type="protein sequence ID" value="THH33405.1"/>
    <property type="molecule type" value="Genomic_DNA"/>
</dbReference>
<dbReference type="GO" id="GO:2000234">
    <property type="term" value="P:positive regulation of rRNA processing"/>
    <property type="evidence" value="ECO:0007669"/>
    <property type="project" value="TreeGrafter"/>
</dbReference>
<feature type="compositionally biased region" description="Acidic residues" evidence="9">
    <location>
        <begin position="870"/>
        <end position="883"/>
    </location>
</feature>
<keyword evidence="3" id="KW-0698">rRNA processing</keyword>
<feature type="region of interest" description="Disordered" evidence="9">
    <location>
        <begin position="1"/>
        <end position="57"/>
    </location>
</feature>
<evidence type="ECO:0000256" key="6">
    <source>
        <dbReference type="ARBA" id="ARBA00023163"/>
    </source>
</evidence>
<keyword evidence="7" id="KW-0539">Nucleus</keyword>
<keyword evidence="12" id="KW-1185">Reference proteome</keyword>
<dbReference type="PROSITE" id="PS50082">
    <property type="entry name" value="WD_REPEATS_2"/>
    <property type="match status" value="3"/>
</dbReference>
<feature type="region of interest" description="Disordered" evidence="9">
    <location>
        <begin position="865"/>
        <end position="887"/>
    </location>
</feature>
<dbReference type="GO" id="GO:0003723">
    <property type="term" value="F:RNA binding"/>
    <property type="evidence" value="ECO:0007669"/>
    <property type="project" value="InterPro"/>
</dbReference>
<dbReference type="OrthoDB" id="4096at2759"/>
<dbReference type="InterPro" id="IPR057644">
    <property type="entry name" value="Beta-prop_WDR75_2nd"/>
</dbReference>
<evidence type="ECO:0000256" key="4">
    <source>
        <dbReference type="ARBA" id="ARBA00022574"/>
    </source>
</evidence>
<dbReference type="Proteomes" id="UP000308730">
    <property type="component" value="Unassembled WGS sequence"/>
</dbReference>
<evidence type="ECO:0000256" key="1">
    <source>
        <dbReference type="ARBA" id="ARBA00004604"/>
    </source>
</evidence>
<dbReference type="InterPro" id="IPR053826">
    <property type="entry name" value="WDR75"/>
</dbReference>
<organism evidence="11 12">
    <name type="scientific">Antrodiella citrinella</name>
    <dbReference type="NCBI Taxonomy" id="2447956"/>
    <lineage>
        <taxon>Eukaryota</taxon>
        <taxon>Fungi</taxon>
        <taxon>Dikarya</taxon>
        <taxon>Basidiomycota</taxon>
        <taxon>Agaricomycotina</taxon>
        <taxon>Agaricomycetes</taxon>
        <taxon>Polyporales</taxon>
        <taxon>Steccherinaceae</taxon>
        <taxon>Antrodiella</taxon>
    </lineage>
</organism>
<reference evidence="11 12" key="1">
    <citation type="submission" date="2019-02" db="EMBL/GenBank/DDBJ databases">
        <title>Genome sequencing of the rare red list fungi Antrodiella citrinella (Flaviporus citrinellus).</title>
        <authorList>
            <person name="Buettner E."/>
            <person name="Kellner H."/>
        </authorList>
    </citation>
    <scope>NUCLEOTIDE SEQUENCE [LARGE SCALE GENOMIC DNA]</scope>
    <source>
        <strain evidence="11 12">DSM 108506</strain>
    </source>
</reference>
<dbReference type="AlphaFoldDB" id="A0A4S4N4Q9"/>
<dbReference type="Pfam" id="PF23769">
    <property type="entry name" value="Beta-prop_WDR75_2nd"/>
    <property type="match status" value="1"/>
</dbReference>
<evidence type="ECO:0000256" key="2">
    <source>
        <dbReference type="ARBA" id="ARBA00022517"/>
    </source>
</evidence>
<feature type="repeat" description="WD" evidence="8">
    <location>
        <begin position="279"/>
        <end position="303"/>
    </location>
</feature>
<feature type="repeat" description="WD" evidence="8">
    <location>
        <begin position="119"/>
        <end position="161"/>
    </location>
</feature>
<proteinExistence type="predicted"/>
<comment type="subcellular location">
    <subcellularLocation>
        <location evidence="1">Nucleus</location>
        <location evidence="1">Nucleolus</location>
    </subcellularLocation>
</comment>
<dbReference type="SMART" id="SM00320">
    <property type="entry name" value="WD40"/>
    <property type="match status" value="5"/>
</dbReference>
<dbReference type="SUPFAM" id="SSF50978">
    <property type="entry name" value="WD40 repeat-like"/>
    <property type="match status" value="1"/>
</dbReference>
<keyword evidence="2" id="KW-0690">Ribosome biogenesis</keyword>
<feature type="repeat" description="WD" evidence="8">
    <location>
        <begin position="326"/>
        <end position="367"/>
    </location>
</feature>
<protein>
    <recommendedName>
        <fullName evidence="10">WD repeat-containing protein 75 second beta-propeller domain-containing protein</fullName>
    </recommendedName>
</protein>
<dbReference type="InterPro" id="IPR001680">
    <property type="entry name" value="WD40_rpt"/>
</dbReference>
<evidence type="ECO:0000313" key="11">
    <source>
        <dbReference type="EMBL" id="THH33405.1"/>
    </source>
</evidence>
<feature type="compositionally biased region" description="Basic and acidic residues" evidence="9">
    <location>
        <begin position="476"/>
        <end position="486"/>
    </location>
</feature>
<dbReference type="InterPro" id="IPR036322">
    <property type="entry name" value="WD40_repeat_dom_sf"/>
</dbReference>
<gene>
    <name evidence="11" type="ORF">EUX98_g739</name>
</gene>
<feature type="compositionally biased region" description="Low complexity" evidence="9">
    <location>
        <begin position="961"/>
        <end position="985"/>
    </location>
</feature>
<evidence type="ECO:0000313" key="12">
    <source>
        <dbReference type="Proteomes" id="UP000308730"/>
    </source>
</evidence>
<accession>A0A4S4N4Q9</accession>
<evidence type="ECO:0000259" key="10">
    <source>
        <dbReference type="Pfam" id="PF23769"/>
    </source>
</evidence>
<keyword evidence="4 8" id="KW-0853">WD repeat</keyword>
<dbReference type="GO" id="GO:0006364">
    <property type="term" value="P:rRNA processing"/>
    <property type="evidence" value="ECO:0007669"/>
    <property type="project" value="UniProtKB-KW"/>
</dbReference>
<feature type="region of interest" description="Disordered" evidence="9">
    <location>
        <begin position="467"/>
        <end position="486"/>
    </location>
</feature>
<keyword evidence="6" id="KW-0804">Transcription</keyword>
<keyword evidence="5" id="KW-0677">Repeat</keyword>
<feature type="domain" description="WD repeat-containing protein 75 second beta-propeller" evidence="10">
    <location>
        <begin position="434"/>
        <end position="726"/>
    </location>
</feature>
<name>A0A4S4N4Q9_9APHY</name>
<dbReference type="PANTHER" id="PTHR44215:SF1">
    <property type="entry name" value="WD REPEAT-CONTAINING PROTEIN 75"/>
    <property type="match status" value="1"/>
</dbReference>
<dbReference type="PANTHER" id="PTHR44215">
    <property type="entry name" value="WD REPEAT-CONTAINING PROTEIN 75"/>
    <property type="match status" value="1"/>
</dbReference>
<evidence type="ECO:0000256" key="8">
    <source>
        <dbReference type="PROSITE-ProRule" id="PRU00221"/>
    </source>
</evidence>
<evidence type="ECO:0000256" key="7">
    <source>
        <dbReference type="ARBA" id="ARBA00023242"/>
    </source>
</evidence>
<dbReference type="PROSITE" id="PS50294">
    <property type="entry name" value="WD_REPEATS_REGION"/>
    <property type="match status" value="1"/>
</dbReference>
<dbReference type="InterPro" id="IPR015943">
    <property type="entry name" value="WD40/YVTN_repeat-like_dom_sf"/>
</dbReference>
<dbReference type="InterPro" id="IPR011047">
    <property type="entry name" value="Quinoprotein_ADH-like_sf"/>
</dbReference>
<dbReference type="Pfam" id="PF23869">
    <property type="entry name" value="Beta-prop_WDR75_1st"/>
    <property type="match status" value="1"/>
</dbReference>
<dbReference type="GO" id="GO:0032040">
    <property type="term" value="C:small-subunit processome"/>
    <property type="evidence" value="ECO:0007669"/>
    <property type="project" value="InterPro"/>
</dbReference>
<dbReference type="Gene3D" id="2.130.10.10">
    <property type="entry name" value="YVTN repeat-like/Quinoprotein amine dehydrogenase"/>
    <property type="match status" value="3"/>
</dbReference>
<sequence>MPVAVDPTPAMAASKPKRTALPHPHEIPLPDTPKPSKKSRKKQAAQDEPVPGSSRTAQNCWSWRSLTVSASSAVPLLFTKDSSYFFSANGPSLKIYSVSTGRVISTLYSPQHSVTPQTDAESRGTITCMALNPHNPYQLITGSLDGLIRVWDYMDAVLLKALDVGKPIHHLAVHERFREEVYVSVARPGKRVNSKGNPIANGDNNSVLRVALKATDATATLPVQQPSESRAIGKTRGTSGLEFSPSGSWLVATAGHKAYIASTFDLKAGFTKFVSPDKLTCLAFHPSEEYFATGDEKGVVRLWYCLNENISSESTGTEKKAPTTLLHWHAHAVTTLAFTANGAYLLTGGEEAVLVIWQLHTGRKEFVPRLGAPITNVAVSSPKDGEEEYLVGLADASFVFVRIPTPEHMLEMLNACADPAISNNRPTSPTTIPLAVHPLSSALVLPSSHPSMIQMYAPSTAELMSELEVSPSNKISRRDDKQLDPPRVERAVISGSGSWMATVDARRGDEAHRGEVYLKLWSWDRKGGYWILNTRIDRPHGLEAVTAVAFRPEAEAAASPQLATTGGDGTIKVWRLRKVQKEGKTGEEYWVAQATLNFRSVVPSDVSWSSDGSLLAVSLGPYVGMYDANTNMLTAVLTCPECPLVLCAQFVGSTSRYLAAYGPRDLILWDVITQSVRWHYRSPTAITRLASRTDGDSFALFEQLPNTNMTKLVTFTTTSSTPITTQTLPFRLLGVTVCPPNWAQSAQSGDATSLGLVAVTHSWNVVLLGNNLKLPDEEGASAVGIKPSAPTEAKRTIFHDIFGPTAFTPSIPQQPFSLSQRTLESSAWKGKDVAKVFDAPAYLMPPFDALFDPLIQNFLVERAPPRTEDLGDGEDEQADDGMDVDVKDGPILVGNRLERTVGQDEMAAMVDLFKSHAIHSSEPALHGVQHINGVRNPNARVNGVSSYASPAATPVPKGKNAPSKTSTPKPAAAASPAPSTTASPSVRAGQKRKKSVD</sequence>